<dbReference type="PANTHER" id="PTHR35185">
    <property type="entry name" value="SERINE/THREONINE-RICH PROTEIN ADG2-RELATED"/>
    <property type="match status" value="1"/>
</dbReference>
<dbReference type="AlphaFoldDB" id="A0AA39PZG8"/>
<feature type="chain" id="PRO_5041265199" description="Yeast cell wall synthesis Kre9/Knh1-like N-terminal domain-containing protein" evidence="3">
    <location>
        <begin position="18"/>
        <end position="210"/>
    </location>
</feature>
<evidence type="ECO:0000256" key="1">
    <source>
        <dbReference type="ARBA" id="ARBA00022729"/>
    </source>
</evidence>
<protein>
    <recommendedName>
        <fullName evidence="4">Yeast cell wall synthesis Kre9/Knh1-like N-terminal domain-containing protein</fullName>
    </recommendedName>
</protein>
<dbReference type="EMBL" id="JAUEPU010000025">
    <property type="protein sequence ID" value="KAK0493428.1"/>
    <property type="molecule type" value="Genomic_DNA"/>
</dbReference>
<gene>
    <name evidence="5" type="ORF">EDD18DRAFT_420184</name>
</gene>
<evidence type="ECO:0000313" key="5">
    <source>
        <dbReference type="EMBL" id="KAK0493428.1"/>
    </source>
</evidence>
<keyword evidence="6" id="KW-1185">Reference proteome</keyword>
<dbReference type="PANTHER" id="PTHR35185:SF1">
    <property type="entry name" value="UPF0619 GPI-ANCHORED MEMBRANE PROTEIN C1322.10"/>
    <property type="match status" value="1"/>
</dbReference>
<evidence type="ECO:0000256" key="3">
    <source>
        <dbReference type="SAM" id="SignalP"/>
    </source>
</evidence>
<keyword evidence="1 3" id="KW-0732">Signal</keyword>
<comment type="caution">
    <text evidence="5">The sequence shown here is derived from an EMBL/GenBank/DDBJ whole genome shotgun (WGS) entry which is preliminary data.</text>
</comment>
<evidence type="ECO:0000256" key="2">
    <source>
        <dbReference type="SAM" id="MobiDB-lite"/>
    </source>
</evidence>
<organism evidence="5 6">
    <name type="scientific">Armillaria luteobubalina</name>
    <dbReference type="NCBI Taxonomy" id="153913"/>
    <lineage>
        <taxon>Eukaryota</taxon>
        <taxon>Fungi</taxon>
        <taxon>Dikarya</taxon>
        <taxon>Basidiomycota</taxon>
        <taxon>Agaricomycotina</taxon>
        <taxon>Agaricomycetes</taxon>
        <taxon>Agaricomycetidae</taxon>
        <taxon>Agaricales</taxon>
        <taxon>Marasmiineae</taxon>
        <taxon>Physalacriaceae</taxon>
        <taxon>Armillaria</taxon>
    </lineage>
</organism>
<evidence type="ECO:0000259" key="4">
    <source>
        <dbReference type="Pfam" id="PF10342"/>
    </source>
</evidence>
<sequence>MLSSIFALALLPLSALSLTVNNPSTTVTSGGEITITWSTTASDPSTFHIELANTVFNSQFAVANNVNASLGTLTVQLPEVVPGSGFAIQFVNVANISQVYAETSDFSIATAASTTASTTGVASTGTGISTGVSTGVTGSASASVSLSVSGSVTRTVSASTGSATSTRPASVSGSSASSSASASTTSNAASSLQIGSAGIVAAILGWVVAI</sequence>
<dbReference type="Proteomes" id="UP001175228">
    <property type="component" value="Unassembled WGS sequence"/>
</dbReference>
<name>A0AA39PZG8_9AGAR</name>
<dbReference type="InterPro" id="IPR052479">
    <property type="entry name" value="GPI-anchor_Adhesion_Reg"/>
</dbReference>
<reference evidence="5" key="1">
    <citation type="submission" date="2023-06" db="EMBL/GenBank/DDBJ databases">
        <authorList>
            <consortium name="Lawrence Berkeley National Laboratory"/>
            <person name="Ahrendt S."/>
            <person name="Sahu N."/>
            <person name="Indic B."/>
            <person name="Wong-Bajracharya J."/>
            <person name="Merenyi Z."/>
            <person name="Ke H.-M."/>
            <person name="Monk M."/>
            <person name="Kocsube S."/>
            <person name="Drula E."/>
            <person name="Lipzen A."/>
            <person name="Balint B."/>
            <person name="Henrissat B."/>
            <person name="Andreopoulos B."/>
            <person name="Martin F.M."/>
            <person name="Harder C.B."/>
            <person name="Rigling D."/>
            <person name="Ford K.L."/>
            <person name="Foster G.D."/>
            <person name="Pangilinan J."/>
            <person name="Papanicolaou A."/>
            <person name="Barry K."/>
            <person name="LaButti K."/>
            <person name="Viragh M."/>
            <person name="Koriabine M."/>
            <person name="Yan M."/>
            <person name="Riley R."/>
            <person name="Champramary S."/>
            <person name="Plett K.L."/>
            <person name="Tsai I.J."/>
            <person name="Slot J."/>
            <person name="Sipos G."/>
            <person name="Plett J."/>
            <person name="Nagy L.G."/>
            <person name="Grigoriev I.V."/>
        </authorList>
    </citation>
    <scope>NUCLEOTIDE SEQUENCE</scope>
    <source>
        <strain evidence="5">HWK02</strain>
    </source>
</reference>
<evidence type="ECO:0000313" key="6">
    <source>
        <dbReference type="Proteomes" id="UP001175228"/>
    </source>
</evidence>
<proteinExistence type="predicted"/>
<feature type="domain" description="Yeast cell wall synthesis Kre9/Knh1-like N-terminal" evidence="4">
    <location>
        <begin position="24"/>
        <end position="108"/>
    </location>
</feature>
<feature type="region of interest" description="Disordered" evidence="2">
    <location>
        <begin position="157"/>
        <end position="177"/>
    </location>
</feature>
<feature type="signal peptide" evidence="3">
    <location>
        <begin position="1"/>
        <end position="17"/>
    </location>
</feature>
<dbReference type="InterPro" id="IPR018466">
    <property type="entry name" value="Kre9/Knh1-like_N"/>
</dbReference>
<accession>A0AA39PZG8</accession>
<dbReference type="Pfam" id="PF10342">
    <property type="entry name" value="Kre9_KNH"/>
    <property type="match status" value="1"/>
</dbReference>